<evidence type="ECO:0000256" key="6">
    <source>
        <dbReference type="PIRSR" id="PIRSR000138-1"/>
    </source>
</evidence>
<comment type="cofactor">
    <cofactor evidence="1">
        <name>FMN</name>
        <dbReference type="ChEBI" id="CHEBI:58210"/>
    </cofactor>
</comment>
<feature type="binding site" evidence="7">
    <location>
        <position position="265"/>
    </location>
    <ligand>
        <name>FMN</name>
        <dbReference type="ChEBI" id="CHEBI:58210"/>
    </ligand>
</feature>
<feature type="binding site" evidence="7">
    <location>
        <position position="287"/>
    </location>
    <ligand>
        <name>FMN</name>
        <dbReference type="ChEBI" id="CHEBI:58210"/>
    </ligand>
</feature>
<evidence type="ECO:0000313" key="10">
    <source>
        <dbReference type="Proteomes" id="UP000237752"/>
    </source>
</evidence>
<dbReference type="FunFam" id="3.20.20.70:FF:000029">
    <property type="entry name" value="L-lactate dehydrogenase"/>
    <property type="match status" value="1"/>
</dbReference>
<feature type="binding site" evidence="7">
    <location>
        <position position="155"/>
    </location>
    <ligand>
        <name>FMN</name>
        <dbReference type="ChEBI" id="CHEBI:58210"/>
    </ligand>
</feature>
<dbReference type="GO" id="GO:0010181">
    <property type="term" value="F:FMN binding"/>
    <property type="evidence" value="ECO:0007669"/>
    <property type="project" value="InterPro"/>
</dbReference>
<comment type="caution">
    <text evidence="9">The sequence shown here is derived from an EMBL/GenBank/DDBJ whole genome shotgun (WGS) entry which is preliminary data.</text>
</comment>
<dbReference type="PANTHER" id="PTHR10578:SF143">
    <property type="entry name" value="FMN-DEPENDENT ALPHA-HYDROXY ACID DEHYDROGENASE PB1A11.03"/>
    <property type="match status" value="1"/>
</dbReference>
<dbReference type="InterPro" id="IPR013785">
    <property type="entry name" value="Aldolase_TIM"/>
</dbReference>
<evidence type="ECO:0000256" key="5">
    <source>
        <dbReference type="ARBA" id="ARBA00024042"/>
    </source>
</evidence>
<feature type="binding site" evidence="7">
    <location>
        <position position="157"/>
    </location>
    <ligand>
        <name>glyoxylate</name>
        <dbReference type="ChEBI" id="CHEBI:36655"/>
    </ligand>
</feature>
<feature type="binding site" evidence="7">
    <location>
        <position position="292"/>
    </location>
    <ligand>
        <name>glyoxylate</name>
        <dbReference type="ChEBI" id="CHEBI:36655"/>
    </ligand>
</feature>
<dbReference type="Pfam" id="PF01070">
    <property type="entry name" value="FMN_dh"/>
    <property type="match status" value="1"/>
</dbReference>
<evidence type="ECO:0000256" key="7">
    <source>
        <dbReference type="PIRSR" id="PIRSR000138-2"/>
    </source>
</evidence>
<dbReference type="CDD" id="cd03332">
    <property type="entry name" value="LMO_FMN"/>
    <property type="match status" value="1"/>
</dbReference>
<dbReference type="PANTHER" id="PTHR10578">
    <property type="entry name" value="S -2-HYDROXY-ACID OXIDASE-RELATED"/>
    <property type="match status" value="1"/>
</dbReference>
<feature type="binding site" evidence="7">
    <location>
        <begin position="342"/>
        <end position="343"/>
    </location>
    <ligand>
        <name>FMN</name>
        <dbReference type="ChEBI" id="CHEBI:58210"/>
    </ligand>
</feature>
<dbReference type="InterPro" id="IPR037396">
    <property type="entry name" value="FMN_HAD"/>
</dbReference>
<comment type="similarity">
    <text evidence="5">Belongs to the FMN-dependent alpha-hydroxy acid dehydrogenase family.</text>
</comment>
<keyword evidence="4" id="KW-0560">Oxidoreductase</keyword>
<dbReference type="PIRSF" id="PIRSF000138">
    <property type="entry name" value="Al-hdrx_acd_dh"/>
    <property type="match status" value="1"/>
</dbReference>
<dbReference type="EMBL" id="PVUE01000022">
    <property type="protein sequence ID" value="PRZ35221.1"/>
    <property type="molecule type" value="Genomic_DNA"/>
</dbReference>
<dbReference type="PROSITE" id="PS00557">
    <property type="entry name" value="FMN_HYDROXY_ACID_DH_1"/>
    <property type="match status" value="1"/>
</dbReference>
<dbReference type="InterPro" id="IPR000262">
    <property type="entry name" value="FMN-dep_DH"/>
</dbReference>
<reference evidence="9 10" key="1">
    <citation type="submission" date="2018-03" db="EMBL/GenBank/DDBJ databases">
        <title>Genomic Encyclopedia of Archaeal and Bacterial Type Strains, Phase II (KMG-II): from individual species to whole genera.</title>
        <authorList>
            <person name="Goeker M."/>
        </authorList>
    </citation>
    <scope>NUCLEOTIDE SEQUENCE [LARGE SCALE GENOMIC DNA]</scope>
    <source>
        <strain evidence="9 10">DSM 100065</strain>
    </source>
</reference>
<feature type="domain" description="FMN hydroxy acid dehydrogenase" evidence="8">
    <location>
        <begin position="18"/>
        <end position="393"/>
    </location>
</feature>
<name>A0A2T0ZFZ0_9ACTN</name>
<evidence type="ECO:0000313" key="9">
    <source>
        <dbReference type="EMBL" id="PRZ35221.1"/>
    </source>
</evidence>
<dbReference type="AlphaFoldDB" id="A0A2T0ZFZ0"/>
<gene>
    <name evidence="9" type="ORF">CLV47_12241</name>
</gene>
<keyword evidence="3 7" id="KW-0288">FMN</keyword>
<feature type="active site" description="Proton acceptor" evidence="6">
    <location>
        <position position="289"/>
    </location>
</feature>
<feature type="binding site" evidence="7">
    <location>
        <position position="192"/>
    </location>
    <ligand>
        <name>glyoxylate</name>
        <dbReference type="ChEBI" id="CHEBI:36655"/>
    </ligand>
</feature>
<evidence type="ECO:0000256" key="3">
    <source>
        <dbReference type="ARBA" id="ARBA00022643"/>
    </source>
</evidence>
<evidence type="ECO:0000256" key="1">
    <source>
        <dbReference type="ARBA" id="ARBA00001917"/>
    </source>
</evidence>
<organism evidence="9 10">
    <name type="scientific">Antricoccus suffuscus</name>
    <dbReference type="NCBI Taxonomy" id="1629062"/>
    <lineage>
        <taxon>Bacteria</taxon>
        <taxon>Bacillati</taxon>
        <taxon>Actinomycetota</taxon>
        <taxon>Actinomycetes</taxon>
        <taxon>Geodermatophilales</taxon>
        <taxon>Antricoccaceae</taxon>
        <taxon>Antricoccus</taxon>
    </lineage>
</organism>
<dbReference type="OrthoDB" id="9770452at2"/>
<dbReference type="InterPro" id="IPR037350">
    <property type="entry name" value="LMO_FMN"/>
</dbReference>
<feature type="binding site" evidence="7">
    <location>
        <begin position="319"/>
        <end position="323"/>
    </location>
    <ligand>
        <name>FMN</name>
        <dbReference type="ChEBI" id="CHEBI:58210"/>
    </ligand>
</feature>
<dbReference type="Gene3D" id="3.20.20.70">
    <property type="entry name" value="Aldolase class I"/>
    <property type="match status" value="1"/>
</dbReference>
<feature type="binding site" evidence="7">
    <location>
        <begin position="97"/>
        <end position="99"/>
    </location>
    <ligand>
        <name>FMN</name>
        <dbReference type="ChEBI" id="CHEBI:58210"/>
    </ligand>
</feature>
<dbReference type="Proteomes" id="UP000237752">
    <property type="component" value="Unassembled WGS sequence"/>
</dbReference>
<evidence type="ECO:0000256" key="2">
    <source>
        <dbReference type="ARBA" id="ARBA00022630"/>
    </source>
</evidence>
<dbReference type="RefSeq" id="WP_106350749.1">
    <property type="nucleotide sequence ID" value="NZ_PVUE01000022.1"/>
</dbReference>
<feature type="binding site" evidence="7">
    <location>
        <position position="183"/>
    </location>
    <ligand>
        <name>FMN</name>
        <dbReference type="ChEBI" id="CHEBI:58210"/>
    </ligand>
</feature>
<sequence>MYSNFQNDIYAKGMLGGVRPAYPTEFDGWHEAAHQKLTPEAYGYIAGSAGLETTAHANRAAFARWEIIPRMLRDTSKRDTSVEILGKRWDAPIALAPIGVMTIAHEEGEVAVARGASRRGVPMIASTAAAKPMEEIAAALHDTSGNETSGRGWYQLYWSSDRDVALSFVRRAEAAGFEAIVVTVDTWQLAWRPRDLVQAFLPFLRGEGVANFLSDPVFQSRLEKSPQEDPEAAIRLWGSIFGNPALTFDDIAWLREQTSLPILVKGIQHPDDATACIDAGADGVVVSNHGGRQVDGARASLDCLPDIVSAIGGSTILFDSGVRCGADIMKALALGADAVLIGRPMVYGLALGGAEGVEHVLQCLQADFELNMVLSGIGNVADIDRTCLVRADD</sequence>
<keyword evidence="10" id="KW-1185">Reference proteome</keyword>
<dbReference type="PROSITE" id="PS51349">
    <property type="entry name" value="FMN_HYDROXY_ACID_DH_2"/>
    <property type="match status" value="1"/>
</dbReference>
<evidence type="ECO:0000259" key="8">
    <source>
        <dbReference type="PROSITE" id="PS51349"/>
    </source>
</evidence>
<feature type="binding site" evidence="7">
    <location>
        <position position="289"/>
    </location>
    <ligand>
        <name>glyoxylate</name>
        <dbReference type="ChEBI" id="CHEBI:36655"/>
    </ligand>
</feature>
<evidence type="ECO:0000256" key="4">
    <source>
        <dbReference type="ARBA" id="ARBA00023002"/>
    </source>
</evidence>
<dbReference type="GO" id="GO:0016614">
    <property type="term" value="F:oxidoreductase activity, acting on CH-OH group of donors"/>
    <property type="evidence" value="ECO:0007669"/>
    <property type="project" value="UniProtKB-ARBA"/>
</dbReference>
<protein>
    <submittedName>
        <fullName evidence="9">L-lactate dehydrogenase (Cytochrome)</fullName>
    </submittedName>
</protein>
<proteinExistence type="inferred from homology"/>
<accession>A0A2T0ZFZ0</accession>
<keyword evidence="2 7" id="KW-0285">Flavoprotein</keyword>
<dbReference type="InterPro" id="IPR012133">
    <property type="entry name" value="Alpha-hydoxy_acid_DH_FMN"/>
</dbReference>
<dbReference type="InterPro" id="IPR008259">
    <property type="entry name" value="FMN_hydac_DH_AS"/>
</dbReference>
<dbReference type="SUPFAM" id="SSF51395">
    <property type="entry name" value="FMN-linked oxidoreductases"/>
    <property type="match status" value="1"/>
</dbReference>
<feature type="binding site" evidence="7">
    <location>
        <position position="44"/>
    </location>
    <ligand>
        <name>glyoxylate</name>
        <dbReference type="ChEBI" id="CHEBI:36655"/>
    </ligand>
</feature>
<feature type="binding site" evidence="7">
    <location>
        <position position="126"/>
    </location>
    <ligand>
        <name>FMN</name>
        <dbReference type="ChEBI" id="CHEBI:58210"/>
    </ligand>
</feature>